<dbReference type="GO" id="GO:0010008">
    <property type="term" value="C:endosome membrane"/>
    <property type="evidence" value="ECO:0007669"/>
    <property type="project" value="UniProtKB-SubCell"/>
</dbReference>
<evidence type="ECO:0000259" key="16">
    <source>
        <dbReference type="Pfam" id="PF03807"/>
    </source>
</evidence>
<comment type="catalytic activity">
    <reaction evidence="12">
        <text>2 Cu(+) + NADP(+) + H(+) = 2 Cu(2+) + NADPH</text>
        <dbReference type="Rhea" id="RHEA:71771"/>
        <dbReference type="ChEBI" id="CHEBI:15378"/>
        <dbReference type="ChEBI" id="CHEBI:29036"/>
        <dbReference type="ChEBI" id="CHEBI:49552"/>
        <dbReference type="ChEBI" id="CHEBI:57783"/>
        <dbReference type="ChEBI" id="CHEBI:58349"/>
    </reaction>
    <physiologicalReaction direction="right-to-left" evidence="12">
        <dbReference type="Rhea" id="RHEA:71773"/>
    </physiologicalReaction>
</comment>
<dbReference type="SUPFAM" id="SSF51735">
    <property type="entry name" value="NAD(P)-binding Rossmann-fold domains"/>
    <property type="match status" value="1"/>
</dbReference>
<evidence type="ECO:0000256" key="13">
    <source>
        <dbReference type="ARBA" id="ARBA00049387"/>
    </source>
</evidence>
<evidence type="ECO:0000313" key="18">
    <source>
        <dbReference type="Proteomes" id="UP000594262"/>
    </source>
</evidence>
<dbReference type="PANTHER" id="PTHR14239">
    <property type="entry name" value="DUDULIN-RELATED"/>
    <property type="match status" value="1"/>
</dbReference>
<feature type="transmembrane region" description="Helical" evidence="14">
    <location>
        <begin position="278"/>
        <end position="297"/>
    </location>
</feature>
<comment type="cofactor">
    <cofactor evidence="2">
        <name>FAD</name>
        <dbReference type="ChEBI" id="CHEBI:57692"/>
    </cofactor>
</comment>
<comment type="similarity">
    <text evidence="4">Belongs to the STEAP family.</text>
</comment>
<dbReference type="GO" id="GO:0006826">
    <property type="term" value="P:iron ion transport"/>
    <property type="evidence" value="ECO:0007669"/>
    <property type="project" value="UniProtKB-KW"/>
</dbReference>
<dbReference type="InterPro" id="IPR036291">
    <property type="entry name" value="NAD(P)-bd_dom_sf"/>
</dbReference>
<feature type="domain" description="Ferric oxidoreductase" evidence="15">
    <location>
        <begin position="233"/>
        <end position="371"/>
    </location>
</feature>
<proteinExistence type="inferred from homology"/>
<feature type="transmembrane region" description="Helical" evidence="14">
    <location>
        <begin position="232"/>
        <end position="257"/>
    </location>
</feature>
<evidence type="ECO:0000256" key="10">
    <source>
        <dbReference type="ARBA" id="ARBA00023008"/>
    </source>
</evidence>
<keyword evidence="10" id="KW-0186">Copper</keyword>
<dbReference type="RefSeq" id="XP_066929286.1">
    <property type="nucleotide sequence ID" value="XM_067073185.1"/>
</dbReference>
<dbReference type="PANTHER" id="PTHR14239:SF0">
    <property type="entry name" value="F420-DEPENDENT NADP REDUCTASE"/>
    <property type="match status" value="1"/>
</dbReference>
<keyword evidence="7" id="KW-0967">Endosome</keyword>
<evidence type="ECO:0000256" key="6">
    <source>
        <dbReference type="ARBA" id="ARBA00022692"/>
    </source>
</evidence>
<evidence type="ECO:0000313" key="17">
    <source>
        <dbReference type="EnsemblMetazoa" id="CLYHEMP004169.1"/>
    </source>
</evidence>
<sequence length="469" mass="53005">MEKETISVIGTGNFGRALCHVLLNADYEVKLGSRYPERRLEATYDPKLKQPKEVVSIKDAIAASNIVFLAIHPDAQKEFCDNYGALLTGKIIVDVANPDHIREKSNAEILQERLINSSVVKAFNTVSAYGLTSDEISDVRLLVHVASNTMKAKQEITEIIHRLGFTPLNAGLLQSARKLESKAGKLFHGWGKPCIISFVIFAVWFIYGTIRFQHINEYAWSRLPVNVMNKIIGSTSITLLCCCYLPGSFASFLQLYYGTKHRRFASWLDSWMKMRKQLGLLALWTAVVHGFFSIVLLQPGYYKNWFDESVVKIPPHLNHTFVVNVAPRMNWIGEGAVFFGVIALGLMAILGISSLPSVGSIMNWRQWVFVQSQLGYICLFISTVHLAFKACPSWPKNPFYITVQKLSFLSIPLPLFTLLLRLVLLIPCVNNQLQKIRHGVERGNREDQQQMVVEKEKTMKFDNNGFSMA</sequence>
<keyword evidence="6 14" id="KW-0812">Transmembrane</keyword>
<dbReference type="EnsemblMetazoa" id="CLYHEMT004169.1">
    <property type="protein sequence ID" value="CLYHEMP004169.1"/>
    <property type="gene ID" value="CLYHEMG004169"/>
</dbReference>
<evidence type="ECO:0000256" key="5">
    <source>
        <dbReference type="ARBA" id="ARBA00022496"/>
    </source>
</evidence>
<dbReference type="Pfam" id="PF01794">
    <property type="entry name" value="Ferric_reduct"/>
    <property type="match status" value="1"/>
</dbReference>
<feature type="domain" description="Pyrroline-5-carboxylate reductase catalytic N-terminal" evidence="16">
    <location>
        <begin position="5"/>
        <end position="98"/>
    </location>
</feature>
<comment type="subcellular location">
    <subcellularLocation>
        <location evidence="3">Endosome membrane</location>
        <topology evidence="3">Multi-pass membrane protein</topology>
    </subcellularLocation>
</comment>
<keyword evidence="9" id="KW-0560">Oxidoreductase</keyword>
<comment type="catalytic activity">
    <reaction evidence="13">
        <text>2 Fe(2+) + NADP(+) + H(+) = 2 Fe(3+) + NADPH</text>
        <dbReference type="Rhea" id="RHEA:71767"/>
        <dbReference type="ChEBI" id="CHEBI:15378"/>
        <dbReference type="ChEBI" id="CHEBI:29033"/>
        <dbReference type="ChEBI" id="CHEBI:29034"/>
        <dbReference type="ChEBI" id="CHEBI:57783"/>
        <dbReference type="ChEBI" id="CHEBI:58349"/>
    </reaction>
    <physiologicalReaction direction="right-to-left" evidence="13">
        <dbReference type="Rhea" id="RHEA:71769"/>
    </physiologicalReaction>
</comment>
<keyword evidence="5" id="KW-0408">Iron</keyword>
<name>A0A7M5UQP4_9CNID</name>
<feature type="transmembrane region" description="Helical" evidence="14">
    <location>
        <begin position="336"/>
        <end position="355"/>
    </location>
</feature>
<evidence type="ECO:0000256" key="4">
    <source>
        <dbReference type="ARBA" id="ARBA00007729"/>
    </source>
</evidence>
<keyword evidence="18" id="KW-1185">Reference proteome</keyword>
<feature type="transmembrane region" description="Helical" evidence="14">
    <location>
        <begin position="408"/>
        <end position="429"/>
    </location>
</feature>
<dbReference type="Proteomes" id="UP000594262">
    <property type="component" value="Unplaced"/>
</dbReference>
<keyword evidence="8 14" id="KW-1133">Transmembrane helix</keyword>
<dbReference type="InterPro" id="IPR051267">
    <property type="entry name" value="STEAP_metalloreductase"/>
</dbReference>
<dbReference type="AlphaFoldDB" id="A0A7M5UQP4"/>
<evidence type="ECO:0000256" key="8">
    <source>
        <dbReference type="ARBA" id="ARBA00022989"/>
    </source>
</evidence>
<evidence type="ECO:0000256" key="3">
    <source>
        <dbReference type="ARBA" id="ARBA00004337"/>
    </source>
</evidence>
<evidence type="ECO:0000256" key="2">
    <source>
        <dbReference type="ARBA" id="ARBA00001974"/>
    </source>
</evidence>
<protein>
    <recommendedName>
        <fullName evidence="19">Metalloreductase STEAP3</fullName>
    </recommendedName>
</protein>
<keyword evidence="5" id="KW-0406">Ion transport</keyword>
<accession>A0A7M5UQP4</accession>
<dbReference type="GeneID" id="136816854"/>
<keyword evidence="5" id="KW-0813">Transport</keyword>
<dbReference type="GO" id="GO:0015677">
    <property type="term" value="P:copper ion import"/>
    <property type="evidence" value="ECO:0007669"/>
    <property type="project" value="TreeGrafter"/>
</dbReference>
<evidence type="ECO:0000256" key="1">
    <source>
        <dbReference type="ARBA" id="ARBA00001970"/>
    </source>
</evidence>
<reference evidence="17" key="1">
    <citation type="submission" date="2021-01" db="UniProtKB">
        <authorList>
            <consortium name="EnsemblMetazoa"/>
        </authorList>
    </citation>
    <scope>IDENTIFICATION</scope>
</reference>
<evidence type="ECO:0000256" key="9">
    <source>
        <dbReference type="ARBA" id="ARBA00023002"/>
    </source>
</evidence>
<keyword evidence="5" id="KW-0410">Iron transport</keyword>
<feature type="transmembrane region" description="Helical" evidence="14">
    <location>
        <begin position="194"/>
        <end position="212"/>
    </location>
</feature>
<evidence type="ECO:0000256" key="14">
    <source>
        <dbReference type="SAM" id="Phobius"/>
    </source>
</evidence>
<dbReference type="Gene3D" id="3.40.50.720">
    <property type="entry name" value="NAD(P)-binding Rossmann-like Domain"/>
    <property type="match status" value="1"/>
</dbReference>
<dbReference type="InterPro" id="IPR028939">
    <property type="entry name" value="P5C_Rdtase_cat_N"/>
</dbReference>
<dbReference type="GO" id="GO:0005886">
    <property type="term" value="C:plasma membrane"/>
    <property type="evidence" value="ECO:0007669"/>
    <property type="project" value="TreeGrafter"/>
</dbReference>
<comment type="cofactor">
    <cofactor evidence="1">
        <name>heme b</name>
        <dbReference type="ChEBI" id="CHEBI:60344"/>
    </cofactor>
</comment>
<dbReference type="InterPro" id="IPR013130">
    <property type="entry name" value="Fe3_Rdtase_TM_dom"/>
</dbReference>
<organism evidence="17 18">
    <name type="scientific">Clytia hemisphaerica</name>
    <dbReference type="NCBI Taxonomy" id="252671"/>
    <lineage>
        <taxon>Eukaryota</taxon>
        <taxon>Metazoa</taxon>
        <taxon>Cnidaria</taxon>
        <taxon>Hydrozoa</taxon>
        <taxon>Hydroidolina</taxon>
        <taxon>Leptothecata</taxon>
        <taxon>Obeliida</taxon>
        <taxon>Clytiidae</taxon>
        <taxon>Clytia</taxon>
    </lineage>
</organism>
<evidence type="ECO:0000259" key="15">
    <source>
        <dbReference type="Pfam" id="PF01794"/>
    </source>
</evidence>
<evidence type="ECO:0000256" key="11">
    <source>
        <dbReference type="ARBA" id="ARBA00023136"/>
    </source>
</evidence>
<keyword evidence="11 14" id="KW-0472">Membrane</keyword>
<dbReference type="GO" id="GO:0052851">
    <property type="term" value="F:ferric-chelate reductase (NADPH) activity"/>
    <property type="evidence" value="ECO:0007669"/>
    <property type="project" value="TreeGrafter"/>
</dbReference>
<evidence type="ECO:0008006" key="19">
    <source>
        <dbReference type="Google" id="ProtNLM"/>
    </source>
</evidence>
<feature type="transmembrane region" description="Helical" evidence="14">
    <location>
        <begin position="367"/>
        <end position="388"/>
    </location>
</feature>
<evidence type="ECO:0000256" key="7">
    <source>
        <dbReference type="ARBA" id="ARBA00022753"/>
    </source>
</evidence>
<evidence type="ECO:0000256" key="12">
    <source>
        <dbReference type="ARBA" id="ARBA00048958"/>
    </source>
</evidence>
<dbReference type="OrthoDB" id="550646at2759"/>
<dbReference type="GO" id="GO:0008823">
    <property type="term" value="F:cupric reductase (NADH) activity"/>
    <property type="evidence" value="ECO:0007669"/>
    <property type="project" value="TreeGrafter"/>
</dbReference>
<dbReference type="Pfam" id="PF03807">
    <property type="entry name" value="F420_oxidored"/>
    <property type="match status" value="1"/>
</dbReference>